<evidence type="ECO:0000313" key="1">
    <source>
        <dbReference type="EMBL" id="GBM33941.1"/>
    </source>
</evidence>
<dbReference type="GO" id="GO:0003676">
    <property type="term" value="F:nucleic acid binding"/>
    <property type="evidence" value="ECO:0007669"/>
    <property type="project" value="InterPro"/>
</dbReference>
<evidence type="ECO:0000313" key="2">
    <source>
        <dbReference type="Proteomes" id="UP000499080"/>
    </source>
</evidence>
<protein>
    <submittedName>
        <fullName evidence="1">Uncharacterized protein</fullName>
    </submittedName>
</protein>
<dbReference type="OrthoDB" id="8031842at2759"/>
<organism evidence="1 2">
    <name type="scientific">Araneus ventricosus</name>
    <name type="common">Orbweaver spider</name>
    <name type="synonym">Epeira ventricosa</name>
    <dbReference type="NCBI Taxonomy" id="182803"/>
    <lineage>
        <taxon>Eukaryota</taxon>
        <taxon>Metazoa</taxon>
        <taxon>Ecdysozoa</taxon>
        <taxon>Arthropoda</taxon>
        <taxon>Chelicerata</taxon>
        <taxon>Arachnida</taxon>
        <taxon>Araneae</taxon>
        <taxon>Araneomorphae</taxon>
        <taxon>Entelegynae</taxon>
        <taxon>Araneoidea</taxon>
        <taxon>Araneidae</taxon>
        <taxon>Araneus</taxon>
    </lineage>
</organism>
<dbReference type="Proteomes" id="UP000499080">
    <property type="component" value="Unassembled WGS sequence"/>
</dbReference>
<dbReference type="AlphaFoldDB" id="A0A4Y2EYM9"/>
<dbReference type="EMBL" id="BGPR01000746">
    <property type="protein sequence ID" value="GBM33941.1"/>
    <property type="molecule type" value="Genomic_DNA"/>
</dbReference>
<comment type="caution">
    <text evidence="1">The sequence shown here is derived from an EMBL/GenBank/DDBJ whole genome shotgun (WGS) entry which is preliminary data.</text>
</comment>
<proteinExistence type="predicted"/>
<accession>A0A4Y2EYM9</accession>
<name>A0A4Y2EYM9_ARAVE</name>
<keyword evidence="2" id="KW-1185">Reference proteome</keyword>
<dbReference type="InterPro" id="IPR036397">
    <property type="entry name" value="RNaseH_sf"/>
</dbReference>
<gene>
    <name evidence="1" type="ORF">AVEN_79834_1</name>
</gene>
<sequence length="183" mass="20472">MFRSWFLLTCQNEKYSPCIFLLEWKWTIHGHGTFCGQSKPISISKVLLILKIAEYGQERIRSKCNHCLFILKRSLCGAGLRQHLSLALSFSEIGPSGPLTCTVNGTRYESLLCNQLIPALQQRGCVDSKIFIRDGAPPHIATPVKQLLNPHFGNDRIISRHSQQPGRHDHLTCTLATSSCGVT</sequence>
<dbReference type="Gene3D" id="3.30.420.10">
    <property type="entry name" value="Ribonuclease H-like superfamily/Ribonuclease H"/>
    <property type="match status" value="1"/>
</dbReference>
<reference evidence="1 2" key="1">
    <citation type="journal article" date="2019" name="Sci. Rep.">
        <title>Orb-weaving spider Araneus ventricosus genome elucidates the spidroin gene catalogue.</title>
        <authorList>
            <person name="Kono N."/>
            <person name="Nakamura H."/>
            <person name="Ohtoshi R."/>
            <person name="Moran D.A.P."/>
            <person name="Shinohara A."/>
            <person name="Yoshida Y."/>
            <person name="Fujiwara M."/>
            <person name="Mori M."/>
            <person name="Tomita M."/>
            <person name="Arakawa K."/>
        </authorList>
    </citation>
    <scope>NUCLEOTIDE SEQUENCE [LARGE SCALE GENOMIC DNA]</scope>
</reference>